<gene>
    <name evidence="2" type="ORF">SAMN05192555_107101</name>
</gene>
<sequence>MPAWGVANPIALNLLLRRLGELDPAQRGAIMGLNSAVTYLCVFVGALLYRPIFLHLGFAACAWASAMLVLPALGWALEQRRRKQAVLRCRSEV</sequence>
<keyword evidence="1" id="KW-1133">Transmembrane helix</keyword>
<keyword evidence="1" id="KW-0812">Transmembrane</keyword>
<dbReference type="InterPro" id="IPR036259">
    <property type="entry name" value="MFS_trans_sf"/>
</dbReference>
<dbReference type="Gene3D" id="1.20.1250.20">
    <property type="entry name" value="MFS general substrate transporter like domains"/>
    <property type="match status" value="1"/>
</dbReference>
<organism evidence="2 3">
    <name type="scientific">Franzmannia pantelleriensis</name>
    <dbReference type="NCBI Taxonomy" id="48727"/>
    <lineage>
        <taxon>Bacteria</taxon>
        <taxon>Pseudomonadati</taxon>
        <taxon>Pseudomonadota</taxon>
        <taxon>Gammaproteobacteria</taxon>
        <taxon>Oceanospirillales</taxon>
        <taxon>Halomonadaceae</taxon>
        <taxon>Franzmannia</taxon>
    </lineage>
</organism>
<feature type="transmembrane region" description="Helical" evidence="1">
    <location>
        <begin position="28"/>
        <end position="49"/>
    </location>
</feature>
<evidence type="ECO:0000313" key="2">
    <source>
        <dbReference type="EMBL" id="SDL84017.1"/>
    </source>
</evidence>
<reference evidence="3" key="1">
    <citation type="submission" date="2016-10" db="EMBL/GenBank/DDBJ databases">
        <authorList>
            <person name="Varghese N."/>
            <person name="Submissions S."/>
        </authorList>
    </citation>
    <scope>NUCLEOTIDE SEQUENCE [LARGE SCALE GENOMIC DNA]</scope>
    <source>
        <strain evidence="3">AAP</strain>
    </source>
</reference>
<keyword evidence="3" id="KW-1185">Reference proteome</keyword>
<dbReference type="AlphaFoldDB" id="A0A1G9ND26"/>
<dbReference type="SUPFAM" id="SSF103473">
    <property type="entry name" value="MFS general substrate transporter"/>
    <property type="match status" value="1"/>
</dbReference>
<dbReference type="Proteomes" id="UP000199107">
    <property type="component" value="Unassembled WGS sequence"/>
</dbReference>
<accession>A0A1G9ND26</accession>
<evidence type="ECO:0000256" key="1">
    <source>
        <dbReference type="SAM" id="Phobius"/>
    </source>
</evidence>
<protein>
    <submittedName>
        <fullName evidence="2">Uncharacterized protein</fullName>
    </submittedName>
</protein>
<evidence type="ECO:0000313" key="3">
    <source>
        <dbReference type="Proteomes" id="UP000199107"/>
    </source>
</evidence>
<name>A0A1G9ND26_9GAMM</name>
<proteinExistence type="predicted"/>
<keyword evidence="1" id="KW-0472">Membrane</keyword>
<dbReference type="EMBL" id="FNGH01000007">
    <property type="protein sequence ID" value="SDL84017.1"/>
    <property type="molecule type" value="Genomic_DNA"/>
</dbReference>
<feature type="transmembrane region" description="Helical" evidence="1">
    <location>
        <begin position="55"/>
        <end position="77"/>
    </location>
</feature>
<dbReference type="STRING" id="48727.SAMN05192555_107101"/>